<dbReference type="Proteomes" id="UP000193307">
    <property type="component" value="Unassembled WGS sequence"/>
</dbReference>
<protein>
    <submittedName>
        <fullName evidence="1">Uncharacterized protein</fullName>
    </submittedName>
</protein>
<accession>A0A1Y5RXA6</accession>
<keyword evidence="2" id="KW-1185">Reference proteome</keyword>
<organism evidence="1 2">
    <name type="scientific">Pacificibacter marinus</name>
    <dbReference type="NCBI Taxonomy" id="658057"/>
    <lineage>
        <taxon>Bacteria</taxon>
        <taxon>Pseudomonadati</taxon>
        <taxon>Pseudomonadota</taxon>
        <taxon>Alphaproteobacteria</taxon>
        <taxon>Rhodobacterales</taxon>
        <taxon>Roseobacteraceae</taxon>
        <taxon>Pacificibacter</taxon>
    </lineage>
</organism>
<dbReference type="AlphaFoldDB" id="A0A1Y5RXA6"/>
<gene>
    <name evidence="1" type="ORF">PAM7971_01050</name>
</gene>
<dbReference type="EMBL" id="FWFW01000002">
    <property type="protein sequence ID" value="SLN27346.1"/>
    <property type="molecule type" value="Genomic_DNA"/>
</dbReference>
<name>A0A1Y5RXA6_9RHOB</name>
<evidence type="ECO:0000313" key="2">
    <source>
        <dbReference type="Proteomes" id="UP000193307"/>
    </source>
</evidence>
<proteinExistence type="predicted"/>
<sequence length="61" mass="6806">MGQALPIAVAEKNAARLLDMPTSVFLDLVNKVALPRPMQTQRLAHRTNRTFSCGESILEQR</sequence>
<evidence type="ECO:0000313" key="1">
    <source>
        <dbReference type="EMBL" id="SLN27346.1"/>
    </source>
</evidence>
<dbReference type="STRING" id="658057.SAMN04488032_10238"/>
<reference evidence="1 2" key="1">
    <citation type="submission" date="2017-03" db="EMBL/GenBank/DDBJ databases">
        <authorList>
            <person name="Afonso C.L."/>
            <person name="Miller P.J."/>
            <person name="Scott M.A."/>
            <person name="Spackman E."/>
            <person name="Goraichik I."/>
            <person name="Dimitrov K.M."/>
            <person name="Suarez D.L."/>
            <person name="Swayne D.E."/>
        </authorList>
    </citation>
    <scope>NUCLEOTIDE SEQUENCE [LARGE SCALE GENOMIC DNA]</scope>
    <source>
        <strain evidence="1 2">CECT 7971</strain>
    </source>
</reference>